<sequence length="387" mass="40568">MPARTHRADRRRHHRIGVAFTMAPLILAAGCGNGGPGGGAAGTPTASATPVEASGSGEGFGRMSDVCGGTPITVGLADGYGANSWRKISRSEFEAEAKRCPAIKKVIYTDAQGSAQKAISDVNTLVSQGAKAIVVLPDSGPAMIPAMRAAMRAGVKVVITPGDLGGKAGQDYVTAVYDSPEQNGRVWAEWMVEQLKGQGNVVFLGGTPGNPTSPREAAGIREVFARHPGMKLLAGPVDTNWDVARTQQVMAGLLTKFPKIDGIISDYGGSTIGAIRALQSAGRPLVPVATNDFNQLSCLWKDQQEGKRFPLATVSSRPWISRLALRQAVAAAHGKKNPEPAVIKLSLFEDSTSTDQKLRVRCDTGLPPDAILSSTLTSAEMATLFGK</sequence>
<comment type="similarity">
    <text evidence="2">Belongs to the bacterial solute-binding protein 2 family.</text>
</comment>
<feature type="domain" description="Periplasmic binding protein" evidence="4">
    <location>
        <begin position="81"/>
        <end position="336"/>
    </location>
</feature>
<proteinExistence type="inferred from homology"/>
<dbReference type="PROSITE" id="PS51257">
    <property type="entry name" value="PROKAR_LIPOPROTEIN"/>
    <property type="match status" value="1"/>
</dbReference>
<name>A0A931GG47_9ACTN</name>
<dbReference type="GO" id="GO:0030246">
    <property type="term" value="F:carbohydrate binding"/>
    <property type="evidence" value="ECO:0007669"/>
    <property type="project" value="UniProtKB-ARBA"/>
</dbReference>
<evidence type="ECO:0000313" key="6">
    <source>
        <dbReference type="Proteomes" id="UP000614047"/>
    </source>
</evidence>
<dbReference type="PANTHER" id="PTHR46847">
    <property type="entry name" value="D-ALLOSE-BINDING PERIPLASMIC PROTEIN-RELATED"/>
    <property type="match status" value="1"/>
</dbReference>
<dbReference type="InterPro" id="IPR025997">
    <property type="entry name" value="SBP_2_dom"/>
</dbReference>
<dbReference type="PANTHER" id="PTHR46847:SF1">
    <property type="entry name" value="D-ALLOSE-BINDING PERIPLASMIC PROTEIN-RELATED"/>
    <property type="match status" value="1"/>
</dbReference>
<dbReference type="RefSeq" id="WP_197009058.1">
    <property type="nucleotide sequence ID" value="NZ_BAABES010000014.1"/>
</dbReference>
<dbReference type="GO" id="GO:0030313">
    <property type="term" value="C:cell envelope"/>
    <property type="evidence" value="ECO:0007669"/>
    <property type="project" value="UniProtKB-SubCell"/>
</dbReference>
<comment type="subcellular location">
    <subcellularLocation>
        <location evidence="1">Cell envelope</location>
    </subcellularLocation>
</comment>
<protein>
    <submittedName>
        <fullName evidence="5">Ribose transport system substrate-binding protein</fullName>
    </submittedName>
</protein>
<dbReference type="Proteomes" id="UP000614047">
    <property type="component" value="Unassembled WGS sequence"/>
</dbReference>
<dbReference type="AlphaFoldDB" id="A0A931GG47"/>
<gene>
    <name evidence="5" type="ORF">IW256_000111</name>
</gene>
<dbReference type="Pfam" id="PF13407">
    <property type="entry name" value="Peripla_BP_4"/>
    <property type="match status" value="1"/>
</dbReference>
<evidence type="ECO:0000313" key="5">
    <source>
        <dbReference type="EMBL" id="MBG6085998.1"/>
    </source>
</evidence>
<dbReference type="SUPFAM" id="SSF53822">
    <property type="entry name" value="Periplasmic binding protein-like I"/>
    <property type="match status" value="1"/>
</dbReference>
<reference evidence="5" key="1">
    <citation type="submission" date="2020-11" db="EMBL/GenBank/DDBJ databases">
        <title>Sequencing the genomes of 1000 actinobacteria strains.</title>
        <authorList>
            <person name="Klenk H.-P."/>
        </authorList>
    </citation>
    <scope>NUCLEOTIDE SEQUENCE</scope>
    <source>
        <strain evidence="5">DSM 43175</strain>
    </source>
</reference>
<organism evidence="5 6">
    <name type="scientific">Actinomadura viridis</name>
    <dbReference type="NCBI Taxonomy" id="58110"/>
    <lineage>
        <taxon>Bacteria</taxon>
        <taxon>Bacillati</taxon>
        <taxon>Actinomycetota</taxon>
        <taxon>Actinomycetes</taxon>
        <taxon>Streptosporangiales</taxon>
        <taxon>Thermomonosporaceae</taxon>
        <taxon>Actinomadura</taxon>
    </lineage>
</organism>
<evidence type="ECO:0000256" key="1">
    <source>
        <dbReference type="ARBA" id="ARBA00004196"/>
    </source>
</evidence>
<keyword evidence="3" id="KW-0732">Signal</keyword>
<evidence type="ECO:0000256" key="3">
    <source>
        <dbReference type="ARBA" id="ARBA00022729"/>
    </source>
</evidence>
<dbReference type="Gene3D" id="3.40.50.2300">
    <property type="match status" value="2"/>
</dbReference>
<accession>A0A931GG47</accession>
<comment type="caution">
    <text evidence="5">The sequence shown here is derived from an EMBL/GenBank/DDBJ whole genome shotgun (WGS) entry which is preliminary data.</text>
</comment>
<evidence type="ECO:0000256" key="2">
    <source>
        <dbReference type="ARBA" id="ARBA00007639"/>
    </source>
</evidence>
<dbReference type="InterPro" id="IPR028082">
    <property type="entry name" value="Peripla_BP_I"/>
</dbReference>
<evidence type="ECO:0000259" key="4">
    <source>
        <dbReference type="Pfam" id="PF13407"/>
    </source>
</evidence>
<keyword evidence="6" id="KW-1185">Reference proteome</keyword>
<dbReference type="EMBL" id="JADOUA010000001">
    <property type="protein sequence ID" value="MBG6085998.1"/>
    <property type="molecule type" value="Genomic_DNA"/>
</dbReference>